<dbReference type="HOGENOM" id="CLU_008184_0_0_1"/>
<dbReference type="STRING" id="765440.A0A0C3BXI9"/>
<dbReference type="AlphaFoldDB" id="A0A0C3BXI9"/>
<accession>A0A0C3BXI9</accession>
<dbReference type="InParanoid" id="A0A0C3BXI9"/>
<feature type="domain" description="Virilizer N-terminal" evidence="1">
    <location>
        <begin position="12"/>
        <end position="219"/>
    </location>
</feature>
<evidence type="ECO:0000313" key="3">
    <source>
        <dbReference type="Proteomes" id="UP000054166"/>
    </source>
</evidence>
<reference evidence="3" key="2">
    <citation type="submission" date="2015-01" db="EMBL/GenBank/DDBJ databases">
        <title>Evolutionary Origins and Diversification of the Mycorrhizal Mutualists.</title>
        <authorList>
            <consortium name="DOE Joint Genome Institute"/>
            <consortium name="Mycorrhizal Genomics Consortium"/>
            <person name="Kohler A."/>
            <person name="Kuo A."/>
            <person name="Nagy L.G."/>
            <person name="Floudas D."/>
            <person name="Copeland A."/>
            <person name="Barry K.W."/>
            <person name="Cichocki N."/>
            <person name="Veneault-Fourrey C."/>
            <person name="LaButti K."/>
            <person name="Lindquist E.A."/>
            <person name="Lipzen A."/>
            <person name="Lundell T."/>
            <person name="Morin E."/>
            <person name="Murat C."/>
            <person name="Riley R."/>
            <person name="Ohm R."/>
            <person name="Sun H."/>
            <person name="Tunlid A."/>
            <person name="Henrissat B."/>
            <person name="Grigoriev I.V."/>
            <person name="Hibbett D.S."/>
            <person name="Martin F."/>
        </authorList>
    </citation>
    <scope>NUCLEOTIDE SEQUENCE [LARGE SCALE GENOMIC DNA]</scope>
    <source>
        <strain evidence="3">F 1598</strain>
    </source>
</reference>
<dbReference type="EMBL" id="KN832972">
    <property type="protein sequence ID" value="KIM91263.1"/>
    <property type="molecule type" value="Genomic_DNA"/>
</dbReference>
<sequence length="1180" mass="131019">MLLHWCTLEPAGASNLAAIRFSTPIRVQCIRVYPTGATPFSQSPEIIARTEPEAFFLDLFFNAHPTPDGKQKQKAANALVPTVIAYAGGQIDFTVDMGTECATRLMIVKGAFECVSMAIYGEVVSELPPPPATYEPTQMSLPEPVPLARSLDPSNSSDPTWLAKELLMLIPESPPLPLVIRLMLCLKPSNEDWELPDFPYLYTNLEVEDEEFDLNRAYQSTLRPVADDVSVKLLEMFAERVAGVIGPKNSEQSYLVAGILSNAASQHPEMARLLVQKVDLEQVFEAHMDNPTLHRLLDASTNACIARHLSVPWFLNMISTIETAPAADQRTKTAACKLSARLQQWQILEDALSNTQADFHAAAGLMKDISTSEQSFGIWLECMITHPDLLAKLAENPVLPIANSRPPVLLGSDLSAVSHDEFVAFVRAYVGVASVLAVYAWADSLPNDRCRERTLGVLRLWQGVDGYREIVNHLMLLRQMTFRLECMTTDNDPPTRSGVYAEHILLALAHEPASMHSYDLIKCVLGLQQPLSVIVEDERIALRQAALLADDGVTAAIEELTIDSARPLNARRIRTLRVALTIVERELREDEAGEWRVLQALWKDRSHGLVPHLVDLFLGVSEDLQHHFSLTPPPCSDQELVSLLFRLSDDLLTLIARLVPAYPLTARLTRTLTAAVADIFVCTDAADMIYAQSSPPSIAAHRTRQTCIDITRGLAEPLVHTESGKFCSEVVLRTLLEHGLRSSRRDPAYHLLQVFCLVDRLLPVSSDAEPSYWITTIIPNLLPELRSFFRALDTESKLHFIKRLINLDHGVIGIGEWMLLEELKHLFDILHSLQDAITSDQYHLIGQYQVSLMLQFILELLNNTSSTSSWCLTSITTVPESAQMLGRCFLLLLDGHMESTHQTQIAACLTESAAIDPDLKFAVVLILLRNLQRPDMSFTAFKTTFLPALRLLKEISAEFIDADRLQREMGATFSAISESESTLAGFDEESAEAILSALEWLPERDLVNVTEVETDPFVKLCTSMLSILSPGRTDDMEAVRLRLQASDDTAAEATAQLPERVELSMRALEDLLQPPIPVPSTPKRKSPSQDVLGLVTLSPPTALLRSPSTTGLTKQYLNNDFRQLRQQPSARQNSSRLPSVHIDEFELNSPPISVSNVPTMTEGFQSLSPPYNITTMGSLQ</sequence>
<reference evidence="2 3" key="1">
    <citation type="submission" date="2014-04" db="EMBL/GenBank/DDBJ databases">
        <authorList>
            <consortium name="DOE Joint Genome Institute"/>
            <person name="Kuo A."/>
            <person name="Tarkka M."/>
            <person name="Buscot F."/>
            <person name="Kohler A."/>
            <person name="Nagy L.G."/>
            <person name="Floudas D."/>
            <person name="Copeland A."/>
            <person name="Barry K.W."/>
            <person name="Cichocki N."/>
            <person name="Veneault-Fourrey C."/>
            <person name="LaButti K."/>
            <person name="Lindquist E.A."/>
            <person name="Lipzen A."/>
            <person name="Lundell T."/>
            <person name="Morin E."/>
            <person name="Murat C."/>
            <person name="Sun H."/>
            <person name="Tunlid A."/>
            <person name="Henrissat B."/>
            <person name="Grigoriev I.V."/>
            <person name="Hibbett D.S."/>
            <person name="Martin F."/>
            <person name="Nordberg H.P."/>
            <person name="Cantor M.N."/>
            <person name="Hua S.X."/>
        </authorList>
    </citation>
    <scope>NUCLEOTIDE SEQUENCE [LARGE SCALE GENOMIC DNA]</scope>
    <source>
        <strain evidence="2 3">F 1598</strain>
    </source>
</reference>
<dbReference type="Pfam" id="PF15912">
    <property type="entry name" value="VIR_N"/>
    <property type="match status" value="1"/>
</dbReference>
<gene>
    <name evidence="2" type="ORF">PILCRDRAFT_811784</name>
</gene>
<dbReference type="OrthoDB" id="2011702at2759"/>
<dbReference type="Proteomes" id="UP000054166">
    <property type="component" value="Unassembled WGS sequence"/>
</dbReference>
<proteinExistence type="predicted"/>
<keyword evidence="3" id="KW-1185">Reference proteome</keyword>
<evidence type="ECO:0000259" key="1">
    <source>
        <dbReference type="Pfam" id="PF15912"/>
    </source>
</evidence>
<evidence type="ECO:0000313" key="2">
    <source>
        <dbReference type="EMBL" id="KIM91263.1"/>
    </source>
</evidence>
<dbReference type="InterPro" id="IPR031801">
    <property type="entry name" value="VIR_N"/>
</dbReference>
<protein>
    <recommendedName>
        <fullName evidence="1">Virilizer N-terminal domain-containing protein</fullName>
    </recommendedName>
</protein>
<organism evidence="2 3">
    <name type="scientific">Piloderma croceum (strain F 1598)</name>
    <dbReference type="NCBI Taxonomy" id="765440"/>
    <lineage>
        <taxon>Eukaryota</taxon>
        <taxon>Fungi</taxon>
        <taxon>Dikarya</taxon>
        <taxon>Basidiomycota</taxon>
        <taxon>Agaricomycotina</taxon>
        <taxon>Agaricomycetes</taxon>
        <taxon>Agaricomycetidae</taxon>
        <taxon>Atheliales</taxon>
        <taxon>Atheliaceae</taxon>
        <taxon>Piloderma</taxon>
    </lineage>
</organism>
<name>A0A0C3BXI9_PILCF</name>